<name>A0AAV4SJY9_CAEEX</name>
<keyword evidence="2" id="KW-1185">Reference proteome</keyword>
<protein>
    <submittedName>
        <fullName evidence="1">Uncharacterized protein</fullName>
    </submittedName>
</protein>
<comment type="caution">
    <text evidence="1">The sequence shown here is derived from an EMBL/GenBank/DDBJ whole genome shotgun (WGS) entry which is preliminary data.</text>
</comment>
<gene>
    <name evidence="1" type="ORF">CEXT_811251</name>
</gene>
<sequence length="90" mass="10552">MRRGIWDPLLLKESHQEKHATSGTRRWRSGILKVFPMIYDVALWPNFDFSWTTTFEENTSIILVFMTNHMSTLWNDGTYEQCPPSSLKGT</sequence>
<organism evidence="1 2">
    <name type="scientific">Caerostris extrusa</name>
    <name type="common">Bark spider</name>
    <name type="synonym">Caerostris bankana</name>
    <dbReference type="NCBI Taxonomy" id="172846"/>
    <lineage>
        <taxon>Eukaryota</taxon>
        <taxon>Metazoa</taxon>
        <taxon>Ecdysozoa</taxon>
        <taxon>Arthropoda</taxon>
        <taxon>Chelicerata</taxon>
        <taxon>Arachnida</taxon>
        <taxon>Araneae</taxon>
        <taxon>Araneomorphae</taxon>
        <taxon>Entelegynae</taxon>
        <taxon>Araneoidea</taxon>
        <taxon>Araneidae</taxon>
        <taxon>Caerostris</taxon>
    </lineage>
</organism>
<dbReference type="Proteomes" id="UP001054945">
    <property type="component" value="Unassembled WGS sequence"/>
</dbReference>
<proteinExistence type="predicted"/>
<dbReference type="AlphaFoldDB" id="A0AAV4SJY9"/>
<evidence type="ECO:0000313" key="2">
    <source>
        <dbReference type="Proteomes" id="UP001054945"/>
    </source>
</evidence>
<accession>A0AAV4SJY9</accession>
<evidence type="ECO:0000313" key="1">
    <source>
        <dbReference type="EMBL" id="GIY32795.1"/>
    </source>
</evidence>
<dbReference type="EMBL" id="BPLR01009547">
    <property type="protein sequence ID" value="GIY32795.1"/>
    <property type="molecule type" value="Genomic_DNA"/>
</dbReference>
<reference evidence="1 2" key="1">
    <citation type="submission" date="2021-06" db="EMBL/GenBank/DDBJ databases">
        <title>Caerostris extrusa draft genome.</title>
        <authorList>
            <person name="Kono N."/>
            <person name="Arakawa K."/>
        </authorList>
    </citation>
    <scope>NUCLEOTIDE SEQUENCE [LARGE SCALE GENOMIC DNA]</scope>
</reference>